<dbReference type="Proteomes" id="UP000250235">
    <property type="component" value="Unassembled WGS sequence"/>
</dbReference>
<keyword evidence="2" id="KW-1185">Reference proteome</keyword>
<evidence type="ECO:0000313" key="2">
    <source>
        <dbReference type="Proteomes" id="UP000250235"/>
    </source>
</evidence>
<gene>
    <name evidence="1" type="ORF">F511_15299</name>
</gene>
<organism evidence="1 2">
    <name type="scientific">Dorcoceras hygrometricum</name>
    <dbReference type="NCBI Taxonomy" id="472368"/>
    <lineage>
        <taxon>Eukaryota</taxon>
        <taxon>Viridiplantae</taxon>
        <taxon>Streptophyta</taxon>
        <taxon>Embryophyta</taxon>
        <taxon>Tracheophyta</taxon>
        <taxon>Spermatophyta</taxon>
        <taxon>Magnoliopsida</taxon>
        <taxon>eudicotyledons</taxon>
        <taxon>Gunneridae</taxon>
        <taxon>Pentapetalae</taxon>
        <taxon>asterids</taxon>
        <taxon>lamiids</taxon>
        <taxon>Lamiales</taxon>
        <taxon>Gesneriaceae</taxon>
        <taxon>Didymocarpoideae</taxon>
        <taxon>Trichosporeae</taxon>
        <taxon>Loxocarpinae</taxon>
        <taxon>Dorcoceras</taxon>
    </lineage>
</organism>
<dbReference type="EMBL" id="KV016230">
    <property type="protein sequence ID" value="KZV20056.1"/>
    <property type="molecule type" value="Genomic_DNA"/>
</dbReference>
<name>A0A2Z7AEG1_9LAMI</name>
<evidence type="ECO:0000313" key="1">
    <source>
        <dbReference type="EMBL" id="KZV20056.1"/>
    </source>
</evidence>
<dbReference type="AlphaFoldDB" id="A0A2Z7AEG1"/>
<reference evidence="1 2" key="1">
    <citation type="journal article" date="2015" name="Proc. Natl. Acad. Sci. U.S.A.">
        <title>The resurrection genome of Boea hygrometrica: A blueprint for survival of dehydration.</title>
        <authorList>
            <person name="Xiao L."/>
            <person name="Yang G."/>
            <person name="Zhang L."/>
            <person name="Yang X."/>
            <person name="Zhao S."/>
            <person name="Ji Z."/>
            <person name="Zhou Q."/>
            <person name="Hu M."/>
            <person name="Wang Y."/>
            <person name="Chen M."/>
            <person name="Xu Y."/>
            <person name="Jin H."/>
            <person name="Xiao X."/>
            <person name="Hu G."/>
            <person name="Bao F."/>
            <person name="Hu Y."/>
            <person name="Wan P."/>
            <person name="Li L."/>
            <person name="Deng X."/>
            <person name="Kuang T."/>
            <person name="Xiang C."/>
            <person name="Zhu J.K."/>
            <person name="Oliver M.J."/>
            <person name="He Y."/>
        </authorList>
    </citation>
    <scope>NUCLEOTIDE SEQUENCE [LARGE SCALE GENOMIC DNA]</scope>
    <source>
        <strain evidence="2">cv. XS01</strain>
    </source>
</reference>
<sequence>MPGRRKQANSCKPHLAGQQLPEGRWGTVLLVQLAQINLRLLDQFAKFLVEKAENEQIGLQA</sequence>
<protein>
    <submittedName>
        <fullName evidence="1">Uncharacterized protein</fullName>
    </submittedName>
</protein>
<proteinExistence type="predicted"/>
<accession>A0A2Z7AEG1</accession>